<dbReference type="InterPro" id="IPR051941">
    <property type="entry name" value="BG_Antigen-Binding_Lectin"/>
</dbReference>
<accession>A0AAD9JA16</accession>
<keyword evidence="6" id="KW-0106">Calcium</keyword>
<dbReference type="SMART" id="SM00607">
    <property type="entry name" value="FTP"/>
    <property type="match status" value="1"/>
</dbReference>
<evidence type="ECO:0000256" key="5">
    <source>
        <dbReference type="ARBA" id="ARBA00022734"/>
    </source>
</evidence>
<feature type="domain" description="Fucolectin tachylectin-4 pentraxin-1" evidence="8">
    <location>
        <begin position="408"/>
        <end position="563"/>
    </location>
</feature>
<dbReference type="Proteomes" id="UP001209878">
    <property type="component" value="Unassembled WGS sequence"/>
</dbReference>
<evidence type="ECO:0000256" key="3">
    <source>
        <dbReference type="ARBA" id="ARBA00011233"/>
    </source>
</evidence>
<evidence type="ECO:0000256" key="6">
    <source>
        <dbReference type="ARBA" id="ARBA00022837"/>
    </source>
</evidence>
<dbReference type="EMBL" id="JAODUO010003088">
    <property type="protein sequence ID" value="KAK2148918.1"/>
    <property type="molecule type" value="Genomic_DNA"/>
</dbReference>
<proteinExistence type="inferred from homology"/>
<evidence type="ECO:0000256" key="4">
    <source>
        <dbReference type="ARBA" id="ARBA00022723"/>
    </source>
</evidence>
<keyword evidence="5" id="KW-0430">Lectin</keyword>
<evidence type="ECO:0000313" key="10">
    <source>
        <dbReference type="Proteomes" id="UP001209878"/>
    </source>
</evidence>
<dbReference type="PANTHER" id="PTHR45713">
    <property type="entry name" value="FTP DOMAIN-CONTAINING PROTEIN"/>
    <property type="match status" value="1"/>
</dbReference>
<feature type="non-terminal residue" evidence="9">
    <location>
        <position position="1"/>
    </location>
</feature>
<reference evidence="9" key="1">
    <citation type="journal article" date="2023" name="Mol. Biol. Evol.">
        <title>Third-Generation Sequencing Reveals the Adaptive Role of the Epigenome in Three Deep-Sea Polychaetes.</title>
        <authorList>
            <person name="Perez M."/>
            <person name="Aroh O."/>
            <person name="Sun Y."/>
            <person name="Lan Y."/>
            <person name="Juniper S.K."/>
            <person name="Young C.R."/>
            <person name="Angers B."/>
            <person name="Qian P.Y."/>
        </authorList>
    </citation>
    <scope>NUCLEOTIDE SEQUENCE</scope>
    <source>
        <strain evidence="9">R07B-5</strain>
    </source>
</reference>
<dbReference type="GO" id="GO:0010185">
    <property type="term" value="P:regulation of cellular defense response"/>
    <property type="evidence" value="ECO:0007669"/>
    <property type="project" value="UniProtKB-ARBA"/>
</dbReference>
<evidence type="ECO:0000256" key="1">
    <source>
        <dbReference type="ARBA" id="ARBA00002219"/>
    </source>
</evidence>
<comment type="subunit">
    <text evidence="3">Homotrimer.</text>
</comment>
<name>A0AAD9JA16_RIDPI</name>
<comment type="function">
    <text evidence="1">Acts as a defensive agent. Recognizes blood group fucosylated oligosaccharides including A, B, H and Lewis B-type antigens. Does not recognize Lewis A antigen and has low affinity for monovalent haptens.</text>
</comment>
<evidence type="ECO:0000313" key="9">
    <source>
        <dbReference type="EMBL" id="KAK2148918.1"/>
    </source>
</evidence>
<comment type="caution">
    <text evidence="9">The sequence shown here is derived from an EMBL/GenBank/DDBJ whole genome shotgun (WGS) entry which is preliminary data.</text>
</comment>
<dbReference type="InterPro" id="IPR006585">
    <property type="entry name" value="FTP1"/>
</dbReference>
<dbReference type="Gene3D" id="2.60.120.260">
    <property type="entry name" value="Galactose-binding domain-like"/>
    <property type="match status" value="4"/>
</dbReference>
<keyword evidence="7" id="KW-1015">Disulfide bond</keyword>
<dbReference type="GO" id="GO:0046872">
    <property type="term" value="F:metal ion binding"/>
    <property type="evidence" value="ECO:0007669"/>
    <property type="project" value="UniProtKB-KW"/>
</dbReference>
<dbReference type="AlphaFoldDB" id="A0AAD9JA16"/>
<dbReference type="InterPro" id="IPR008979">
    <property type="entry name" value="Galactose-bd-like_sf"/>
</dbReference>
<keyword evidence="10" id="KW-1185">Reference proteome</keyword>
<evidence type="ECO:0000256" key="7">
    <source>
        <dbReference type="ARBA" id="ARBA00023157"/>
    </source>
</evidence>
<gene>
    <name evidence="9" type="ORF">NP493_3063g00021</name>
</gene>
<dbReference type="GO" id="GO:0042806">
    <property type="term" value="F:fucose binding"/>
    <property type="evidence" value="ECO:0007669"/>
    <property type="project" value="UniProtKB-ARBA"/>
</dbReference>
<sequence length="611" mass="68217">EIAHQSSTFLEFNASQAVDGGASDQFDRNSCSTTKQEKSPWWSVDLGIQRHVVDIRIKSVRRSKMYFDINGAGEKTDWLTLCEVDVYETKNIAFKKKSFTPSQYNSGPAKRGNDGNEYSDFQTSKGNTAWWAVDLGTRGARVTGVRIVNRRDCERRLRNFTVGLTDTRPGKNNYPLKAPFLLCATHGKVGARGCNKTSRLTGASVTLPCDTPMYAWGRYLFVEARSVLPLQRWRCLTVEVPIYTGLHEQVAPPGVHRCVARETDAGAFSAVDDAYPRHPRAPCAESNTRLCSRHSSTNLSAATTVIQDGETRMSRKMILTLLLLVLSNGSRGRSAHQSSTFLEFNASQAVDGGASDHFDRNSCSTTKQEKSPWWCDDVTTGRFLFIQINGAGEKTDWLTLCEVDVYETKNIAFKKKSFTPSQYNSGPAKRGNDGNEYSDFQTSKGNTAWWAVDLGTRGARVTGVRIVNRRDCERRLRNFTVGLTDTRPGKNNYPLKAPFLLCATHGKVGARGCNKTSRLTGASVTLPCDTPMYAWGRYLFVEARVDRYFHLAEVEVFDGTLAPLLIFRVNTDNTITGTMADAILITCHMQLKILTTRNVCCNQSYMRFEEL</sequence>
<dbReference type="GO" id="GO:0001868">
    <property type="term" value="P:regulation of complement activation, lectin pathway"/>
    <property type="evidence" value="ECO:0007669"/>
    <property type="project" value="UniProtKB-ARBA"/>
</dbReference>
<protein>
    <recommendedName>
        <fullName evidence="8">Fucolectin tachylectin-4 pentraxin-1 domain-containing protein</fullName>
    </recommendedName>
</protein>
<dbReference type="PANTHER" id="PTHR45713:SF6">
    <property type="entry name" value="F5_8 TYPE C DOMAIN-CONTAINING PROTEIN"/>
    <property type="match status" value="1"/>
</dbReference>
<comment type="similarity">
    <text evidence="2">Belongs to the fucolectin family.</text>
</comment>
<evidence type="ECO:0000256" key="2">
    <source>
        <dbReference type="ARBA" id="ARBA00010147"/>
    </source>
</evidence>
<organism evidence="9 10">
    <name type="scientific">Ridgeia piscesae</name>
    <name type="common">Tubeworm</name>
    <dbReference type="NCBI Taxonomy" id="27915"/>
    <lineage>
        <taxon>Eukaryota</taxon>
        <taxon>Metazoa</taxon>
        <taxon>Spiralia</taxon>
        <taxon>Lophotrochozoa</taxon>
        <taxon>Annelida</taxon>
        <taxon>Polychaeta</taxon>
        <taxon>Sedentaria</taxon>
        <taxon>Canalipalpata</taxon>
        <taxon>Sabellida</taxon>
        <taxon>Siboglinidae</taxon>
        <taxon>Ridgeia</taxon>
    </lineage>
</organism>
<keyword evidence="4" id="KW-0479">Metal-binding</keyword>
<evidence type="ECO:0000259" key="8">
    <source>
        <dbReference type="SMART" id="SM00607"/>
    </source>
</evidence>
<dbReference type="SUPFAM" id="SSF49785">
    <property type="entry name" value="Galactose-binding domain-like"/>
    <property type="match status" value="4"/>
</dbReference>